<evidence type="ECO:0000313" key="2">
    <source>
        <dbReference type="Proteomes" id="UP001067235"/>
    </source>
</evidence>
<protein>
    <recommendedName>
        <fullName evidence="3">DNA-binding protein</fullName>
    </recommendedName>
</protein>
<dbReference type="EMBL" id="JAPWIE010000002">
    <property type="protein sequence ID" value="MCZ4550092.1"/>
    <property type="molecule type" value="Genomic_DNA"/>
</dbReference>
<evidence type="ECO:0000313" key="1">
    <source>
        <dbReference type="EMBL" id="MCZ4550092.1"/>
    </source>
</evidence>
<keyword evidence="2" id="KW-1185">Reference proteome</keyword>
<accession>A0ABT4MSU2</accession>
<gene>
    <name evidence="1" type="ORF">O4213_08860</name>
</gene>
<dbReference type="RefSeq" id="WP_301570630.1">
    <property type="nucleotide sequence ID" value="NZ_JAPWIE010000002.1"/>
</dbReference>
<evidence type="ECO:0008006" key="3">
    <source>
        <dbReference type="Google" id="ProtNLM"/>
    </source>
</evidence>
<name>A0ABT4MSU2_GORRU</name>
<reference evidence="1" key="1">
    <citation type="submission" date="2022-12" db="EMBL/GenBank/DDBJ databases">
        <authorList>
            <person name="Krivoruchko A.V."/>
            <person name="Elkin A."/>
        </authorList>
    </citation>
    <scope>NUCLEOTIDE SEQUENCE</scope>
    <source>
        <strain evidence="1">IEGM 1388</strain>
    </source>
</reference>
<proteinExistence type="predicted"/>
<sequence>MHIRNLSEPQVFAYVHALNAHISRRGVRDAVLRGELVGVRHGNRNLFSRADALAWMNGGAA</sequence>
<comment type="caution">
    <text evidence="1">The sequence shown here is derived from an EMBL/GenBank/DDBJ whole genome shotgun (WGS) entry which is preliminary data.</text>
</comment>
<organism evidence="1 2">
    <name type="scientific">Gordonia rubripertincta</name>
    <name type="common">Rhodococcus corallinus</name>
    <dbReference type="NCBI Taxonomy" id="36822"/>
    <lineage>
        <taxon>Bacteria</taxon>
        <taxon>Bacillati</taxon>
        <taxon>Actinomycetota</taxon>
        <taxon>Actinomycetes</taxon>
        <taxon>Mycobacteriales</taxon>
        <taxon>Gordoniaceae</taxon>
        <taxon>Gordonia</taxon>
    </lineage>
</organism>
<dbReference type="Proteomes" id="UP001067235">
    <property type="component" value="Unassembled WGS sequence"/>
</dbReference>